<name>A0A9P7L2S9_9HYPO</name>
<dbReference type="AlphaFoldDB" id="A0A9P7L2S9"/>
<sequence length="113" mass="12586">MLVFASTSHKSQVTTYLLRTYGSGLFLSRVPLLALSVSLLQLAATVDYAAYFRPACSPSLDLESQFSPVTFGSAVPGLPPPSAIRFLTLVRPSFFHSDWLDLRDTRFTIYNRH</sequence>
<gene>
    <name evidence="1" type="ORF">H9Q72_009863</name>
</gene>
<organism evidence="1 2">
    <name type="scientific">Fusarium xylarioides</name>
    <dbReference type="NCBI Taxonomy" id="221167"/>
    <lineage>
        <taxon>Eukaryota</taxon>
        <taxon>Fungi</taxon>
        <taxon>Dikarya</taxon>
        <taxon>Ascomycota</taxon>
        <taxon>Pezizomycotina</taxon>
        <taxon>Sordariomycetes</taxon>
        <taxon>Hypocreomycetidae</taxon>
        <taxon>Hypocreales</taxon>
        <taxon>Nectriaceae</taxon>
        <taxon>Fusarium</taxon>
        <taxon>Fusarium fujikuroi species complex</taxon>
    </lineage>
</organism>
<proteinExistence type="predicted"/>
<evidence type="ECO:0000313" key="2">
    <source>
        <dbReference type="Proteomes" id="UP000750502"/>
    </source>
</evidence>
<reference evidence="1" key="2">
    <citation type="submission" date="2020-10" db="EMBL/GenBank/DDBJ databases">
        <authorList>
            <person name="Peck L.D."/>
            <person name="Nowell R.W."/>
            <person name="Flood J."/>
            <person name="Ryan M.J."/>
            <person name="Barraclough T.G."/>
        </authorList>
    </citation>
    <scope>NUCLEOTIDE SEQUENCE</scope>
    <source>
        <strain evidence="1">IMI 127659i</strain>
    </source>
</reference>
<evidence type="ECO:0000313" key="1">
    <source>
        <dbReference type="EMBL" id="KAG5762024.1"/>
    </source>
</evidence>
<accession>A0A9P7L2S9</accession>
<comment type="caution">
    <text evidence="1">The sequence shown here is derived from an EMBL/GenBank/DDBJ whole genome shotgun (WGS) entry which is preliminary data.</text>
</comment>
<reference evidence="1" key="1">
    <citation type="journal article" date="2020" name="bioRxiv">
        <title>Historical genomics reveals the evolutionary mechanisms behind multiple outbreaks of the host-specific coffee wilt pathogen Fusarium xylarioides.</title>
        <authorList>
            <person name="Peck D."/>
            <person name="Nowell R.W."/>
            <person name="Flood J."/>
            <person name="Ryan M.J."/>
            <person name="Barraclough T.G."/>
        </authorList>
    </citation>
    <scope>NUCLEOTIDE SEQUENCE</scope>
    <source>
        <strain evidence="1">IMI 127659i</strain>
    </source>
</reference>
<protein>
    <submittedName>
        <fullName evidence="1">Uncharacterized protein</fullName>
    </submittedName>
</protein>
<dbReference type="Proteomes" id="UP000750502">
    <property type="component" value="Unassembled WGS sequence"/>
</dbReference>
<dbReference type="EMBL" id="JADFTT010000404">
    <property type="protein sequence ID" value="KAG5762024.1"/>
    <property type="molecule type" value="Genomic_DNA"/>
</dbReference>
<keyword evidence="2" id="KW-1185">Reference proteome</keyword>